<dbReference type="EMBL" id="KZ825316">
    <property type="protein sequence ID" value="RAH49741.1"/>
    <property type="molecule type" value="Genomic_DNA"/>
</dbReference>
<proteinExistence type="predicted"/>
<dbReference type="Proteomes" id="UP000249057">
    <property type="component" value="Unassembled WGS sequence"/>
</dbReference>
<name>A0ACD1GKZ2_9EURO</name>
<accession>A0ACD1GKZ2</accession>
<gene>
    <name evidence="1" type="ORF">BO95DRAFT_405316</name>
</gene>
<evidence type="ECO:0000313" key="2">
    <source>
        <dbReference type="Proteomes" id="UP000249057"/>
    </source>
</evidence>
<protein>
    <submittedName>
        <fullName evidence="1">Beta-lactamase-like protein</fullName>
    </submittedName>
</protein>
<keyword evidence="2" id="KW-1185">Reference proteome</keyword>
<organism evidence="1 2">
    <name type="scientific">Aspergillus brunneoviolaceus CBS 621.78</name>
    <dbReference type="NCBI Taxonomy" id="1450534"/>
    <lineage>
        <taxon>Eukaryota</taxon>
        <taxon>Fungi</taxon>
        <taxon>Dikarya</taxon>
        <taxon>Ascomycota</taxon>
        <taxon>Pezizomycotina</taxon>
        <taxon>Eurotiomycetes</taxon>
        <taxon>Eurotiomycetidae</taxon>
        <taxon>Eurotiales</taxon>
        <taxon>Aspergillaceae</taxon>
        <taxon>Aspergillus</taxon>
        <taxon>Aspergillus subgen. Circumdati</taxon>
    </lineage>
</organism>
<reference evidence="1" key="1">
    <citation type="submission" date="2018-02" db="EMBL/GenBank/DDBJ databases">
        <title>The genomes of Aspergillus section Nigri reveals drivers in fungal speciation.</title>
        <authorList>
            <consortium name="DOE Joint Genome Institute"/>
            <person name="Vesth T.C."/>
            <person name="Nybo J."/>
            <person name="Theobald S."/>
            <person name="Brandl J."/>
            <person name="Frisvad J.C."/>
            <person name="Nielsen K.F."/>
            <person name="Lyhne E.K."/>
            <person name="Kogle M.E."/>
            <person name="Kuo A."/>
            <person name="Riley R."/>
            <person name="Clum A."/>
            <person name="Nolan M."/>
            <person name="Lipzen A."/>
            <person name="Salamov A."/>
            <person name="Henrissat B."/>
            <person name="Wiebenga A."/>
            <person name="De vries R.P."/>
            <person name="Grigoriev I.V."/>
            <person name="Mortensen U.H."/>
            <person name="Andersen M.R."/>
            <person name="Baker S.E."/>
        </authorList>
    </citation>
    <scope>NUCLEOTIDE SEQUENCE</scope>
    <source>
        <strain evidence="1">CBS 621.78</strain>
    </source>
</reference>
<sequence>MHTSRPPRIEIPPSSSTVRVRAIDTTTNIICHSRAFLEPEIQTHPHLNLKTFCFLIDHLESGKKVLFDAGARVDLENLPPKVRDGIAGKVKSVQVTSGVEDILQSAGISPAAIHTVVWSHWHWDHIGDISKFPPTTTLVVGPSFRQEFTVGWPEDPDGVLRTSDLSSHSIREISFESSFQIGDFKAHDFFGDGSFYLLSLPGHAIGHLGALCRTSPETFILLGADACHFLGAMRPTTHHPLSDEFLEPAQLRKVSSCLCSLFTRSHSRTAPGEESENMSDELARRTPFYGISRHPDSVFMAPDVAQRTVQSLQAFDADQNMFLCFAHDGGLAHVVPLLNNEPDADLNSWKSLGYKQAGMWQFLEDLWPSSI</sequence>
<evidence type="ECO:0000313" key="1">
    <source>
        <dbReference type="EMBL" id="RAH49741.1"/>
    </source>
</evidence>